<evidence type="ECO:0000256" key="2">
    <source>
        <dbReference type="SAM" id="SignalP"/>
    </source>
</evidence>
<feature type="signal peptide" evidence="2">
    <location>
        <begin position="1"/>
        <end position="18"/>
    </location>
</feature>
<evidence type="ECO:0000313" key="3">
    <source>
        <dbReference type="EMBL" id="GHP07405.1"/>
    </source>
</evidence>
<evidence type="ECO:0000256" key="1">
    <source>
        <dbReference type="SAM" id="Phobius"/>
    </source>
</evidence>
<feature type="transmembrane region" description="Helical" evidence="1">
    <location>
        <begin position="50"/>
        <end position="69"/>
    </location>
</feature>
<feature type="chain" id="PRO_5032845710" evidence="2">
    <location>
        <begin position="19"/>
        <end position="147"/>
    </location>
</feature>
<reference evidence="3" key="1">
    <citation type="submission" date="2020-10" db="EMBL/GenBank/DDBJ databases">
        <title>Unveiling of a novel bifunctional photoreceptor, Dualchrome1, isolated from a cosmopolitan green alga.</title>
        <authorList>
            <person name="Suzuki S."/>
            <person name="Kawachi M."/>
        </authorList>
    </citation>
    <scope>NUCLEOTIDE SEQUENCE</scope>
    <source>
        <strain evidence="3">NIES 2893</strain>
    </source>
</reference>
<name>A0A830HL88_9CHLO</name>
<dbReference type="Proteomes" id="UP000660262">
    <property type="component" value="Unassembled WGS sequence"/>
</dbReference>
<sequence length="147" mass="15621">MLSYVALFATGLLMAAEGAVLMYDPAMLFSLYGRPTLNFNSTEGAVLMSLSRYFGAACLTFGFLFLHLLPHAEKHSAGCRTATMLFALCVGVAGFRYYEAQKAGDAETTAVSLKSAAVLGGAFALSVLGTMTAPKTEKKAKKSKKTR</sequence>
<keyword evidence="1" id="KW-0472">Membrane</keyword>
<organism evidence="3 4">
    <name type="scientific">Pycnococcus provasolii</name>
    <dbReference type="NCBI Taxonomy" id="41880"/>
    <lineage>
        <taxon>Eukaryota</taxon>
        <taxon>Viridiplantae</taxon>
        <taxon>Chlorophyta</taxon>
        <taxon>Pseudoscourfieldiophyceae</taxon>
        <taxon>Pseudoscourfieldiales</taxon>
        <taxon>Pycnococcaceae</taxon>
        <taxon>Pycnococcus</taxon>
    </lineage>
</organism>
<accession>A0A830HL88</accession>
<dbReference type="EMBL" id="BNJQ01000016">
    <property type="protein sequence ID" value="GHP07405.1"/>
    <property type="molecule type" value="Genomic_DNA"/>
</dbReference>
<protein>
    <submittedName>
        <fullName evidence="3">Uncharacterized protein</fullName>
    </submittedName>
</protein>
<comment type="caution">
    <text evidence="3">The sequence shown here is derived from an EMBL/GenBank/DDBJ whole genome shotgun (WGS) entry which is preliminary data.</text>
</comment>
<feature type="transmembrane region" description="Helical" evidence="1">
    <location>
        <begin position="81"/>
        <end position="98"/>
    </location>
</feature>
<dbReference type="AlphaFoldDB" id="A0A830HL88"/>
<keyword evidence="4" id="KW-1185">Reference proteome</keyword>
<feature type="transmembrane region" description="Helical" evidence="1">
    <location>
        <begin position="110"/>
        <end position="133"/>
    </location>
</feature>
<evidence type="ECO:0000313" key="4">
    <source>
        <dbReference type="Proteomes" id="UP000660262"/>
    </source>
</evidence>
<keyword evidence="2" id="KW-0732">Signal</keyword>
<keyword evidence="1" id="KW-1133">Transmembrane helix</keyword>
<gene>
    <name evidence="3" type="ORF">PPROV_000614700</name>
</gene>
<keyword evidence="1" id="KW-0812">Transmembrane</keyword>
<proteinExistence type="predicted"/>